<dbReference type="STRING" id="8022.A0A060Z3P4"/>
<evidence type="ECO:0000256" key="2">
    <source>
        <dbReference type="ARBA" id="ARBA00022737"/>
    </source>
</evidence>
<dbReference type="PANTHER" id="PTHR19853">
    <property type="entry name" value="WD REPEAT CONTAINING PROTEIN 3 WDR3"/>
    <property type="match status" value="1"/>
</dbReference>
<keyword evidence="5" id="KW-1133">Transmembrane helix</keyword>
<dbReference type="GO" id="GO:0030515">
    <property type="term" value="F:snoRNA binding"/>
    <property type="evidence" value="ECO:0007669"/>
    <property type="project" value="TreeGrafter"/>
</dbReference>
<dbReference type="FunFam" id="2.130.10.10:FF:000178">
    <property type="entry name" value="WD repeat domain 3"/>
    <property type="match status" value="1"/>
</dbReference>
<dbReference type="Gene3D" id="2.130.10.10">
    <property type="entry name" value="YVTN repeat-like/Quinoprotein amine dehydrogenase"/>
    <property type="match status" value="1"/>
</dbReference>
<evidence type="ECO:0000256" key="3">
    <source>
        <dbReference type="ARBA" id="ARBA00038229"/>
    </source>
</evidence>
<dbReference type="PANTHER" id="PTHR19853:SF0">
    <property type="entry name" value="WD REPEAT-CONTAINING PROTEIN 3"/>
    <property type="match status" value="1"/>
</dbReference>
<dbReference type="GO" id="GO:0034388">
    <property type="term" value="C:Pwp2p-containing subcomplex of 90S preribosome"/>
    <property type="evidence" value="ECO:0007669"/>
    <property type="project" value="TreeGrafter"/>
</dbReference>
<organism evidence="7 8">
    <name type="scientific">Oncorhynchus mykiss</name>
    <name type="common">Rainbow trout</name>
    <name type="synonym">Salmo gairdneri</name>
    <dbReference type="NCBI Taxonomy" id="8022"/>
    <lineage>
        <taxon>Eukaryota</taxon>
        <taxon>Metazoa</taxon>
        <taxon>Chordata</taxon>
        <taxon>Craniata</taxon>
        <taxon>Vertebrata</taxon>
        <taxon>Euteleostomi</taxon>
        <taxon>Actinopterygii</taxon>
        <taxon>Neopterygii</taxon>
        <taxon>Teleostei</taxon>
        <taxon>Protacanthopterygii</taxon>
        <taxon>Salmoniformes</taxon>
        <taxon>Salmonidae</taxon>
        <taxon>Salmoninae</taxon>
        <taxon>Oncorhynchus</taxon>
    </lineage>
</organism>
<dbReference type="InterPro" id="IPR001680">
    <property type="entry name" value="WD40_rpt"/>
</dbReference>
<evidence type="ECO:0000256" key="1">
    <source>
        <dbReference type="ARBA" id="ARBA00022574"/>
    </source>
</evidence>
<dbReference type="SMART" id="SM00320">
    <property type="entry name" value="WD40"/>
    <property type="match status" value="2"/>
</dbReference>
<dbReference type="Pfam" id="PF04003">
    <property type="entry name" value="Utp12"/>
    <property type="match status" value="1"/>
</dbReference>
<dbReference type="PROSITE" id="PS50294">
    <property type="entry name" value="WD_REPEATS_REGION"/>
    <property type="match status" value="1"/>
</dbReference>
<keyword evidence="1 4" id="KW-0853">WD repeat</keyword>
<dbReference type="EMBL" id="FR937842">
    <property type="protein sequence ID" value="CDQ98497.1"/>
    <property type="molecule type" value="Genomic_DNA"/>
</dbReference>
<keyword evidence="5" id="KW-0812">Transmembrane</keyword>
<dbReference type="AlphaFoldDB" id="A0A060Z3P4"/>
<gene>
    <name evidence="7" type="ORF">GSONMT00016782001</name>
</gene>
<dbReference type="InterPro" id="IPR007148">
    <property type="entry name" value="SSU_processome_Utp12"/>
</dbReference>
<dbReference type="InterPro" id="IPR051570">
    <property type="entry name" value="TBC1_cilium_biogenesis"/>
</dbReference>
<feature type="transmembrane region" description="Helical" evidence="5">
    <location>
        <begin position="6"/>
        <end position="26"/>
    </location>
</feature>
<reference evidence="7" key="1">
    <citation type="journal article" date="2014" name="Nat. Commun.">
        <title>The rainbow trout genome provides novel insights into evolution after whole-genome duplication in vertebrates.</title>
        <authorList>
            <person name="Berthelot C."/>
            <person name="Brunet F."/>
            <person name="Chalopin D."/>
            <person name="Juanchich A."/>
            <person name="Bernard M."/>
            <person name="Noel B."/>
            <person name="Bento P."/>
            <person name="Da Silva C."/>
            <person name="Labadie K."/>
            <person name="Alberti A."/>
            <person name="Aury J.M."/>
            <person name="Louis A."/>
            <person name="Dehais P."/>
            <person name="Bardou P."/>
            <person name="Montfort J."/>
            <person name="Klopp C."/>
            <person name="Cabau C."/>
            <person name="Gaspin C."/>
            <person name="Thorgaard G.H."/>
            <person name="Boussaha M."/>
            <person name="Quillet E."/>
            <person name="Guyomard R."/>
            <person name="Galiana D."/>
            <person name="Bobe J."/>
            <person name="Volff J.N."/>
            <person name="Genet C."/>
            <person name="Wincker P."/>
            <person name="Jaillon O."/>
            <person name="Roest Crollius H."/>
            <person name="Guiguen Y."/>
        </authorList>
    </citation>
    <scope>NUCLEOTIDE SEQUENCE [LARGE SCALE GENOMIC DNA]</scope>
</reference>
<dbReference type="InterPro" id="IPR036322">
    <property type="entry name" value="WD40_repeat_dom_sf"/>
</dbReference>
<name>A0A060Z3P4_ONCMY</name>
<keyword evidence="5" id="KW-0472">Membrane</keyword>
<dbReference type="PROSITE" id="PS50082">
    <property type="entry name" value="WD_REPEATS_2"/>
    <property type="match status" value="1"/>
</dbReference>
<sequence length="337" mass="38600">MTSPHLLFHVAVFFSPFLVCFFLSLSQRHVPSVCPKTHLFFTAGKDKKIKQWDADKFEHIQTLEGHHREVWCLAISPNGDHIVSSSHDKSLRLWERTREPIILEEEREMEREAEFEEGMAKGDEPVVPGEIKDAEAAPAAKKTIETVKAAERVMEALELYRSESRKMEEHQIACQSAGKQLPPPKANPILVAFGNVSPSRYVLDVIKKVRSSELEVSLLVLPFPYIPDLLSLFNCYVQDGLEVELVCRCLFFLLRVHFGQISSNQMLLTVIDELRINTISKVREIRDVLGFNSAGLQFLQREVESKEEIMFFADATGLLKEKRRKRKKRERAILTIA</sequence>
<dbReference type="PaxDb" id="8022-A0A060Z3P4"/>
<dbReference type="InterPro" id="IPR015943">
    <property type="entry name" value="WD40/YVTN_repeat-like_dom_sf"/>
</dbReference>
<dbReference type="SUPFAM" id="SSF50978">
    <property type="entry name" value="WD40 repeat-like"/>
    <property type="match status" value="1"/>
</dbReference>
<protein>
    <recommendedName>
        <fullName evidence="6">Small-subunit processome Utp12 domain-containing protein</fullName>
    </recommendedName>
</protein>
<feature type="repeat" description="WD" evidence="4">
    <location>
        <begin position="63"/>
        <end position="95"/>
    </location>
</feature>
<keyword evidence="2" id="KW-0677">Repeat</keyword>
<comment type="similarity">
    <text evidence="3">Belongs to the WD repeat WDR3/UTP12 family.</text>
</comment>
<reference evidence="7" key="2">
    <citation type="submission" date="2014-03" db="EMBL/GenBank/DDBJ databases">
        <authorList>
            <person name="Genoscope - CEA"/>
        </authorList>
    </citation>
    <scope>NUCLEOTIDE SEQUENCE</scope>
</reference>
<dbReference type="Proteomes" id="UP000193380">
    <property type="component" value="Unassembled WGS sequence"/>
</dbReference>
<evidence type="ECO:0000256" key="4">
    <source>
        <dbReference type="PROSITE-ProRule" id="PRU00221"/>
    </source>
</evidence>
<evidence type="ECO:0000313" key="7">
    <source>
        <dbReference type="EMBL" id="CDQ98497.1"/>
    </source>
</evidence>
<dbReference type="GO" id="GO:0032040">
    <property type="term" value="C:small-subunit processome"/>
    <property type="evidence" value="ECO:0007669"/>
    <property type="project" value="TreeGrafter"/>
</dbReference>
<proteinExistence type="inferred from homology"/>
<feature type="domain" description="Small-subunit processome Utp12" evidence="6">
    <location>
        <begin position="199"/>
        <end position="301"/>
    </location>
</feature>
<accession>A0A060Z3P4</accession>
<evidence type="ECO:0000313" key="8">
    <source>
        <dbReference type="Proteomes" id="UP000193380"/>
    </source>
</evidence>
<evidence type="ECO:0000256" key="5">
    <source>
        <dbReference type="SAM" id="Phobius"/>
    </source>
</evidence>
<dbReference type="GO" id="GO:0030490">
    <property type="term" value="P:maturation of SSU-rRNA"/>
    <property type="evidence" value="ECO:0007669"/>
    <property type="project" value="TreeGrafter"/>
</dbReference>
<dbReference type="Pfam" id="PF00400">
    <property type="entry name" value="WD40"/>
    <property type="match status" value="1"/>
</dbReference>
<evidence type="ECO:0000259" key="6">
    <source>
        <dbReference type="Pfam" id="PF04003"/>
    </source>
</evidence>